<evidence type="ECO:0000313" key="3">
    <source>
        <dbReference type="Proteomes" id="UP000614490"/>
    </source>
</evidence>
<sequence length="93" mass="10548">MLLYVLAAVFLGFSWYLYILNVKKSGSGFLLGMIMLGIPFFYHFFGLGYAGVIKSDEKAYTSFLLALLLLLNSILIIILTASKALLRKWHHQE</sequence>
<accession>A0A931MSY7</accession>
<keyword evidence="1" id="KW-1133">Transmembrane helix</keyword>
<organism evidence="2 3">
    <name type="scientific">Halobacillus yeomjeoni</name>
    <dbReference type="NCBI Taxonomy" id="311194"/>
    <lineage>
        <taxon>Bacteria</taxon>
        <taxon>Bacillati</taxon>
        <taxon>Bacillota</taxon>
        <taxon>Bacilli</taxon>
        <taxon>Bacillales</taxon>
        <taxon>Bacillaceae</taxon>
        <taxon>Halobacillus</taxon>
    </lineage>
</organism>
<evidence type="ECO:0000256" key="1">
    <source>
        <dbReference type="SAM" id="Phobius"/>
    </source>
</evidence>
<keyword evidence="1" id="KW-0812">Transmembrane</keyword>
<dbReference type="EMBL" id="JADZSC010000001">
    <property type="protein sequence ID" value="MBH0228597.1"/>
    <property type="molecule type" value="Genomic_DNA"/>
</dbReference>
<keyword evidence="3" id="KW-1185">Reference proteome</keyword>
<name>A0A931MSY7_9BACI</name>
<dbReference type="AlphaFoldDB" id="A0A931MSY7"/>
<feature type="transmembrane region" description="Helical" evidence="1">
    <location>
        <begin position="6"/>
        <end position="22"/>
    </location>
</feature>
<feature type="transmembrane region" description="Helical" evidence="1">
    <location>
        <begin position="29"/>
        <end position="53"/>
    </location>
</feature>
<dbReference type="Proteomes" id="UP000614490">
    <property type="component" value="Unassembled WGS sequence"/>
</dbReference>
<protein>
    <submittedName>
        <fullName evidence="2">Uncharacterized protein</fullName>
    </submittedName>
</protein>
<proteinExistence type="predicted"/>
<dbReference type="RefSeq" id="WP_197315255.1">
    <property type="nucleotide sequence ID" value="NZ_JADZSC010000001.1"/>
</dbReference>
<feature type="transmembrane region" description="Helical" evidence="1">
    <location>
        <begin position="59"/>
        <end position="81"/>
    </location>
</feature>
<gene>
    <name evidence="2" type="ORF">H0267_00105</name>
</gene>
<reference evidence="2 3" key="1">
    <citation type="journal article" date="2005" name="Int. J. Syst. Evol. Microbiol.">
        <title>Halobacillus yeomjeoni sp. nov., isolated from a marine solar saltern in Korea.</title>
        <authorList>
            <person name="Yoon J.H."/>
            <person name="Kang S.J."/>
            <person name="Lee C.H."/>
            <person name="Oh H.W."/>
            <person name="Oh T.K."/>
        </authorList>
    </citation>
    <scope>NUCLEOTIDE SEQUENCE [LARGE SCALE GENOMIC DNA]</scope>
    <source>
        <strain evidence="2 3">KCTC 3957</strain>
    </source>
</reference>
<comment type="caution">
    <text evidence="2">The sequence shown here is derived from an EMBL/GenBank/DDBJ whole genome shotgun (WGS) entry which is preliminary data.</text>
</comment>
<keyword evidence="1" id="KW-0472">Membrane</keyword>
<evidence type="ECO:0000313" key="2">
    <source>
        <dbReference type="EMBL" id="MBH0228597.1"/>
    </source>
</evidence>